<dbReference type="EMBL" id="HG001925">
    <property type="protein sequence ID" value="CDF38376.1"/>
    <property type="molecule type" value="Genomic_DNA"/>
</dbReference>
<protein>
    <submittedName>
        <fullName evidence="10">Uncharacterized protein</fullName>
    </submittedName>
</protein>
<keyword evidence="4 8" id="KW-0812">Transmembrane</keyword>
<comment type="similarity">
    <text evidence="2 9">Belongs to the mitochondrial carrier (TC 2.A.29) family.</text>
</comment>
<keyword evidence="3 9" id="KW-0813">Transport</keyword>
<organism evidence="10 11">
    <name type="scientific">Chondrus crispus</name>
    <name type="common">Carrageen Irish moss</name>
    <name type="synonym">Polymorpha crispa</name>
    <dbReference type="NCBI Taxonomy" id="2769"/>
    <lineage>
        <taxon>Eukaryota</taxon>
        <taxon>Rhodophyta</taxon>
        <taxon>Florideophyceae</taxon>
        <taxon>Rhodymeniophycidae</taxon>
        <taxon>Gigartinales</taxon>
        <taxon>Gigartinaceae</taxon>
        <taxon>Chondrus</taxon>
    </lineage>
</organism>
<dbReference type="InterPro" id="IPR050391">
    <property type="entry name" value="Mito_Metabolite_Transporter"/>
</dbReference>
<dbReference type="Pfam" id="PF00153">
    <property type="entry name" value="Mito_carr"/>
    <property type="match status" value="2"/>
</dbReference>
<comment type="subcellular location">
    <subcellularLocation>
        <location evidence="1">Membrane</location>
        <topology evidence="1">Multi-pass membrane protein</topology>
    </subcellularLocation>
</comment>
<reference evidence="11" key="1">
    <citation type="journal article" date="2013" name="Proc. Natl. Acad. Sci. U.S.A.">
        <title>Genome structure and metabolic features in the red seaweed Chondrus crispus shed light on evolution of the Archaeplastida.</title>
        <authorList>
            <person name="Collen J."/>
            <person name="Porcel B."/>
            <person name="Carre W."/>
            <person name="Ball S.G."/>
            <person name="Chaparro C."/>
            <person name="Tonon T."/>
            <person name="Barbeyron T."/>
            <person name="Michel G."/>
            <person name="Noel B."/>
            <person name="Valentin K."/>
            <person name="Elias M."/>
            <person name="Artiguenave F."/>
            <person name="Arun A."/>
            <person name="Aury J.M."/>
            <person name="Barbosa-Neto J.F."/>
            <person name="Bothwell J.H."/>
            <person name="Bouget F.Y."/>
            <person name="Brillet L."/>
            <person name="Cabello-Hurtado F."/>
            <person name="Capella-Gutierrez S."/>
            <person name="Charrier B."/>
            <person name="Cladiere L."/>
            <person name="Cock J.M."/>
            <person name="Coelho S.M."/>
            <person name="Colleoni C."/>
            <person name="Czjzek M."/>
            <person name="Da Silva C."/>
            <person name="Delage L."/>
            <person name="Denoeud F."/>
            <person name="Deschamps P."/>
            <person name="Dittami S.M."/>
            <person name="Gabaldon T."/>
            <person name="Gachon C.M."/>
            <person name="Groisillier A."/>
            <person name="Herve C."/>
            <person name="Jabbari K."/>
            <person name="Katinka M."/>
            <person name="Kloareg B."/>
            <person name="Kowalczyk N."/>
            <person name="Labadie K."/>
            <person name="Leblanc C."/>
            <person name="Lopez P.J."/>
            <person name="McLachlan D.H."/>
            <person name="Meslet-Cladiere L."/>
            <person name="Moustafa A."/>
            <person name="Nehr Z."/>
            <person name="Nyvall Collen P."/>
            <person name="Panaud O."/>
            <person name="Partensky F."/>
            <person name="Poulain J."/>
            <person name="Rensing S.A."/>
            <person name="Rousvoal S."/>
            <person name="Samson G."/>
            <person name="Symeonidi A."/>
            <person name="Weissenbach J."/>
            <person name="Zambounis A."/>
            <person name="Wincker P."/>
            <person name="Boyen C."/>
        </authorList>
    </citation>
    <scope>NUCLEOTIDE SEQUENCE [LARGE SCALE GENOMIC DNA]</scope>
    <source>
        <strain evidence="11">cv. Stackhouse</strain>
    </source>
</reference>
<sequence length="241" mass="26048">MIFLGLCIYSSPFRLCTVQKYRSLGSRPNVTASVPSTAELQGGTGYSRAMRSGALRNPQITQQRRPAPLWQQLALGGSSCGLATSVTHPIDTIKLHRNVFHSIYRIAKDDGVASLWIGTGPAAMPAALLTSSQLATYDQSKHMLKRVTGIQEGLLAHFGAAITAELVTMTVSTSADVVKSVVMSSKPQVEVRKCVEHIYRNEGALGFMRGWTANYARLGPPTLPTVIAYENLRTAVGWSSL</sequence>
<gene>
    <name evidence="10" type="ORF">CHC_T00000979001</name>
</gene>
<evidence type="ECO:0000313" key="11">
    <source>
        <dbReference type="Proteomes" id="UP000012073"/>
    </source>
</evidence>
<feature type="repeat" description="Solcar" evidence="8">
    <location>
        <begin position="152"/>
        <end position="235"/>
    </location>
</feature>
<evidence type="ECO:0000256" key="6">
    <source>
        <dbReference type="ARBA" id="ARBA00022989"/>
    </source>
</evidence>
<dbReference type="InterPro" id="IPR018108">
    <property type="entry name" value="MCP_transmembrane"/>
</dbReference>
<keyword evidence="6" id="KW-1133">Transmembrane helix</keyword>
<dbReference type="Gramene" id="CDF38376">
    <property type="protein sequence ID" value="CDF38376"/>
    <property type="gene ID" value="CHC_T00000979001"/>
</dbReference>
<dbReference type="PhylomeDB" id="R7QLM4"/>
<dbReference type="AlphaFoldDB" id="R7QLM4"/>
<feature type="repeat" description="Solcar" evidence="8">
    <location>
        <begin position="67"/>
        <end position="143"/>
    </location>
</feature>
<keyword evidence="5" id="KW-0677">Repeat</keyword>
<keyword evidence="11" id="KW-1185">Reference proteome</keyword>
<name>R7QLM4_CHOCR</name>
<dbReference type="RefSeq" id="XP_005718261.1">
    <property type="nucleotide sequence ID" value="XM_005718204.1"/>
</dbReference>
<dbReference type="Proteomes" id="UP000012073">
    <property type="component" value="Unassembled WGS sequence"/>
</dbReference>
<dbReference type="Gene3D" id="1.50.40.10">
    <property type="entry name" value="Mitochondrial carrier domain"/>
    <property type="match status" value="1"/>
</dbReference>
<evidence type="ECO:0000256" key="4">
    <source>
        <dbReference type="ARBA" id="ARBA00022692"/>
    </source>
</evidence>
<keyword evidence="7 8" id="KW-0472">Membrane</keyword>
<dbReference type="SUPFAM" id="SSF103506">
    <property type="entry name" value="Mitochondrial carrier"/>
    <property type="match status" value="1"/>
</dbReference>
<evidence type="ECO:0000256" key="2">
    <source>
        <dbReference type="ARBA" id="ARBA00006375"/>
    </source>
</evidence>
<dbReference type="PROSITE" id="PS50920">
    <property type="entry name" value="SOLCAR"/>
    <property type="match status" value="2"/>
</dbReference>
<evidence type="ECO:0000256" key="7">
    <source>
        <dbReference type="ARBA" id="ARBA00023136"/>
    </source>
</evidence>
<accession>R7QLM4</accession>
<dbReference type="GeneID" id="17325980"/>
<proteinExistence type="inferred from homology"/>
<dbReference type="KEGG" id="ccp:CHC_T00000979001"/>
<dbReference type="GO" id="GO:0016020">
    <property type="term" value="C:membrane"/>
    <property type="evidence" value="ECO:0007669"/>
    <property type="project" value="UniProtKB-SubCell"/>
</dbReference>
<evidence type="ECO:0000256" key="8">
    <source>
        <dbReference type="PROSITE-ProRule" id="PRU00282"/>
    </source>
</evidence>
<evidence type="ECO:0000256" key="1">
    <source>
        <dbReference type="ARBA" id="ARBA00004141"/>
    </source>
</evidence>
<dbReference type="OrthoDB" id="448427at2759"/>
<evidence type="ECO:0000313" key="10">
    <source>
        <dbReference type="EMBL" id="CDF38376.1"/>
    </source>
</evidence>
<evidence type="ECO:0000256" key="3">
    <source>
        <dbReference type="ARBA" id="ARBA00022448"/>
    </source>
</evidence>
<dbReference type="InterPro" id="IPR023395">
    <property type="entry name" value="MCP_dom_sf"/>
</dbReference>
<dbReference type="PANTHER" id="PTHR45618">
    <property type="entry name" value="MITOCHONDRIAL DICARBOXYLATE CARRIER-RELATED"/>
    <property type="match status" value="1"/>
</dbReference>
<evidence type="ECO:0000256" key="5">
    <source>
        <dbReference type="ARBA" id="ARBA00022737"/>
    </source>
</evidence>
<evidence type="ECO:0000256" key="9">
    <source>
        <dbReference type="RuleBase" id="RU000488"/>
    </source>
</evidence>